<protein>
    <submittedName>
        <fullName evidence="1">Uncharacterized protein</fullName>
    </submittedName>
</protein>
<name>A0A5B7E931_PORTR</name>
<organism evidence="1 2">
    <name type="scientific">Portunus trituberculatus</name>
    <name type="common">Swimming crab</name>
    <name type="synonym">Neptunus trituberculatus</name>
    <dbReference type="NCBI Taxonomy" id="210409"/>
    <lineage>
        <taxon>Eukaryota</taxon>
        <taxon>Metazoa</taxon>
        <taxon>Ecdysozoa</taxon>
        <taxon>Arthropoda</taxon>
        <taxon>Crustacea</taxon>
        <taxon>Multicrustacea</taxon>
        <taxon>Malacostraca</taxon>
        <taxon>Eumalacostraca</taxon>
        <taxon>Eucarida</taxon>
        <taxon>Decapoda</taxon>
        <taxon>Pleocyemata</taxon>
        <taxon>Brachyura</taxon>
        <taxon>Eubrachyura</taxon>
        <taxon>Portunoidea</taxon>
        <taxon>Portunidae</taxon>
        <taxon>Portuninae</taxon>
        <taxon>Portunus</taxon>
    </lineage>
</organism>
<evidence type="ECO:0000313" key="2">
    <source>
        <dbReference type="Proteomes" id="UP000324222"/>
    </source>
</evidence>
<sequence length="152" mass="16904">MNSKKFKMNYLCPNLCRIKHTACFLLSYHCPVPMEDNPACARAHVYLWSVAMLLRQRVCGGGPGASVAKVPQCRCGAVGVPGRAGPLGCRPKSQGHQKPLLLPPAPFLHRECDPSTWTYEACVAAAPRQVACRLWFRHLLLKLPLKLHRPPR</sequence>
<reference evidence="1 2" key="1">
    <citation type="submission" date="2019-05" db="EMBL/GenBank/DDBJ databases">
        <title>Another draft genome of Portunus trituberculatus and its Hox gene families provides insights of decapod evolution.</title>
        <authorList>
            <person name="Jeong J.-H."/>
            <person name="Song I."/>
            <person name="Kim S."/>
            <person name="Choi T."/>
            <person name="Kim D."/>
            <person name="Ryu S."/>
            <person name="Kim W."/>
        </authorList>
    </citation>
    <scope>NUCLEOTIDE SEQUENCE [LARGE SCALE GENOMIC DNA]</scope>
    <source>
        <tissue evidence="1">Muscle</tissue>
    </source>
</reference>
<evidence type="ECO:0000313" key="1">
    <source>
        <dbReference type="EMBL" id="MPC30601.1"/>
    </source>
</evidence>
<dbReference type="AlphaFoldDB" id="A0A5B7E931"/>
<dbReference type="EMBL" id="VSRR010002283">
    <property type="protein sequence ID" value="MPC30601.1"/>
    <property type="molecule type" value="Genomic_DNA"/>
</dbReference>
<proteinExistence type="predicted"/>
<comment type="caution">
    <text evidence="1">The sequence shown here is derived from an EMBL/GenBank/DDBJ whole genome shotgun (WGS) entry which is preliminary data.</text>
</comment>
<dbReference type="Proteomes" id="UP000324222">
    <property type="component" value="Unassembled WGS sequence"/>
</dbReference>
<keyword evidence="2" id="KW-1185">Reference proteome</keyword>
<gene>
    <name evidence="1" type="ORF">E2C01_023868</name>
</gene>
<accession>A0A5B7E931</accession>